<keyword evidence="2" id="KW-1185">Reference proteome</keyword>
<protein>
    <submittedName>
        <fullName evidence="1">Uncharacterized protein</fullName>
    </submittedName>
</protein>
<reference evidence="1" key="1">
    <citation type="submission" date="2020-05" db="EMBL/GenBank/DDBJ databases">
        <title>Large-scale comparative analyses of tick genomes elucidate their genetic diversity and vector capacities.</title>
        <authorList>
            <person name="Jia N."/>
            <person name="Wang J."/>
            <person name="Shi W."/>
            <person name="Du L."/>
            <person name="Sun Y."/>
            <person name="Zhan W."/>
            <person name="Jiang J."/>
            <person name="Wang Q."/>
            <person name="Zhang B."/>
            <person name="Ji P."/>
            <person name="Sakyi L.B."/>
            <person name="Cui X."/>
            <person name="Yuan T."/>
            <person name="Jiang B."/>
            <person name="Yang W."/>
            <person name="Lam T.T.-Y."/>
            <person name="Chang Q."/>
            <person name="Ding S."/>
            <person name="Wang X."/>
            <person name="Zhu J."/>
            <person name="Ruan X."/>
            <person name="Zhao L."/>
            <person name="Wei J."/>
            <person name="Que T."/>
            <person name="Du C."/>
            <person name="Cheng J."/>
            <person name="Dai P."/>
            <person name="Han X."/>
            <person name="Huang E."/>
            <person name="Gao Y."/>
            <person name="Liu J."/>
            <person name="Shao H."/>
            <person name="Ye R."/>
            <person name="Li L."/>
            <person name="Wei W."/>
            <person name="Wang X."/>
            <person name="Wang C."/>
            <person name="Yang T."/>
            <person name="Huo Q."/>
            <person name="Li W."/>
            <person name="Guo W."/>
            <person name="Chen H."/>
            <person name="Zhou L."/>
            <person name="Ni X."/>
            <person name="Tian J."/>
            <person name="Zhou Y."/>
            <person name="Sheng Y."/>
            <person name="Liu T."/>
            <person name="Pan Y."/>
            <person name="Xia L."/>
            <person name="Li J."/>
            <person name="Zhao F."/>
            <person name="Cao W."/>
        </authorList>
    </citation>
    <scope>NUCLEOTIDE SEQUENCE</scope>
    <source>
        <strain evidence="1">Dsil-2018</strain>
    </source>
</reference>
<dbReference type="EMBL" id="CM023479">
    <property type="protein sequence ID" value="KAH7974091.1"/>
    <property type="molecule type" value="Genomic_DNA"/>
</dbReference>
<sequence length="364" mass="39923">MNRQDARNPLIPDFYRWVDFSPFSEVLFSDHASERANPNGLSLLSARRRRGRSRSRRRSKSRKGESADASRSRSRSRSQSAKHTMWADKVKGVTQPSQKGKKNTSNKGTKGEAQPEHRVDPRIQSLEAENRQLRRKLAELEEALNSIRGQVTNREEASTNNPGPLAGQPKRKAPNPDPLSDTEDEEEMTEDCETPSTTLAPPAQNEGLAVQRADKLESKVADQTVRAIVVQLGENALLGVVAGLAEAGGCAAGQCLHLIETHGLGWLVEVAVLVARGPARLALGVARAGVLEGGTKRDGCLGDLRVDRAVHSKTNLPLSERSVSSWLMAILETLTGTSFFTVLRVERSMKFSRRRPLTFQVIVA</sequence>
<evidence type="ECO:0000313" key="2">
    <source>
        <dbReference type="Proteomes" id="UP000821865"/>
    </source>
</evidence>
<accession>A0ACB8DP08</accession>
<gene>
    <name evidence="1" type="ORF">HPB49_009805</name>
</gene>
<organism evidence="1 2">
    <name type="scientific">Dermacentor silvarum</name>
    <name type="common">Tick</name>
    <dbReference type="NCBI Taxonomy" id="543639"/>
    <lineage>
        <taxon>Eukaryota</taxon>
        <taxon>Metazoa</taxon>
        <taxon>Ecdysozoa</taxon>
        <taxon>Arthropoda</taxon>
        <taxon>Chelicerata</taxon>
        <taxon>Arachnida</taxon>
        <taxon>Acari</taxon>
        <taxon>Parasitiformes</taxon>
        <taxon>Ixodida</taxon>
        <taxon>Ixodoidea</taxon>
        <taxon>Ixodidae</taxon>
        <taxon>Rhipicephalinae</taxon>
        <taxon>Dermacentor</taxon>
    </lineage>
</organism>
<proteinExistence type="predicted"/>
<comment type="caution">
    <text evidence="1">The sequence shown here is derived from an EMBL/GenBank/DDBJ whole genome shotgun (WGS) entry which is preliminary data.</text>
</comment>
<name>A0ACB8DP08_DERSI</name>
<dbReference type="Proteomes" id="UP000821865">
    <property type="component" value="Chromosome 10"/>
</dbReference>
<evidence type="ECO:0000313" key="1">
    <source>
        <dbReference type="EMBL" id="KAH7974091.1"/>
    </source>
</evidence>